<name>A0ABX7ZGN6_9RALS</name>
<dbReference type="Pfam" id="PF07045">
    <property type="entry name" value="DUF1330"/>
    <property type="match status" value="1"/>
</dbReference>
<protein>
    <submittedName>
        <fullName evidence="3">DUF1330 domain-containing protein</fullName>
    </submittedName>
</protein>
<dbReference type="EMBL" id="CP046729">
    <property type="protein sequence ID" value="QUP54598.1"/>
    <property type="molecule type" value="Genomic_DNA"/>
</dbReference>
<keyword evidence="1" id="KW-0472">Membrane</keyword>
<proteinExistence type="predicted"/>
<evidence type="ECO:0000313" key="3">
    <source>
        <dbReference type="EMBL" id="QUP54598.1"/>
    </source>
</evidence>
<evidence type="ECO:0000313" key="4">
    <source>
        <dbReference type="Proteomes" id="UP000677898"/>
    </source>
</evidence>
<sequence length="96" mass="10475">MFLASTDMKSGVIRPITILVTLGVLIMMPPHAQDEPKKTKGRVAYRAAEFEPPVPGTFRPYSERVESAQKPFGGRFLVRGGKLDVLEVPVAPTSPP</sequence>
<gene>
    <name evidence="3" type="ORF">GO998_13070</name>
</gene>
<feature type="domain" description="DUF1330" evidence="2">
    <location>
        <begin position="47"/>
        <end position="88"/>
    </location>
</feature>
<evidence type="ECO:0000259" key="2">
    <source>
        <dbReference type="Pfam" id="PF07045"/>
    </source>
</evidence>
<feature type="transmembrane region" description="Helical" evidence="1">
    <location>
        <begin position="12"/>
        <end position="32"/>
    </location>
</feature>
<keyword evidence="4" id="KW-1185">Reference proteome</keyword>
<keyword evidence="1" id="KW-0812">Transmembrane</keyword>
<keyword evidence="1" id="KW-1133">Transmembrane helix</keyword>
<evidence type="ECO:0000256" key="1">
    <source>
        <dbReference type="SAM" id="Phobius"/>
    </source>
</evidence>
<accession>A0ABX7ZGN6</accession>
<organism evidence="3 4">
    <name type="scientific">Ralstonia syzygii</name>
    <dbReference type="NCBI Taxonomy" id="28097"/>
    <lineage>
        <taxon>Bacteria</taxon>
        <taxon>Pseudomonadati</taxon>
        <taxon>Pseudomonadota</taxon>
        <taxon>Betaproteobacteria</taxon>
        <taxon>Burkholderiales</taxon>
        <taxon>Burkholderiaceae</taxon>
        <taxon>Ralstonia</taxon>
        <taxon>Ralstonia solanacearum species complex</taxon>
    </lineage>
</organism>
<dbReference type="Proteomes" id="UP000677898">
    <property type="component" value="Chromosome"/>
</dbReference>
<reference evidence="3 4" key="1">
    <citation type="journal article" date="2021" name="Phytopathology">
        <title>Complete genome sequence of Ralstonia syzygii subsp. indonesiensis strain LLRS-1, isolated from wilted tobacco in China.</title>
        <authorList>
            <person name="Lu C.H."/>
            <person name="Li J.Y."/>
            <person name="Mi M.G."/>
            <person name="Lin Z.L."/>
            <person name="Jiang N."/>
            <person name="Gai X."/>
            <person name="Ma J.H."/>
            <person name="Lei L.P."/>
            <person name="Xia Z.Y."/>
        </authorList>
    </citation>
    <scope>NUCLEOTIDE SEQUENCE [LARGE SCALE GENOMIC DNA]</scope>
    <source>
        <strain evidence="3 4">LLRS-1</strain>
    </source>
</reference>
<dbReference type="InterPro" id="IPR010753">
    <property type="entry name" value="DUF1330"/>
</dbReference>